<sequence length="84" mass="9548">MDVFSVQYFDTSSGKTASPKALQSASGFALKFAGRLRLPGVAYEIDRPRCLARHMGRLSSREHMDEDKRRFRTIPRTFPLVEEG</sequence>
<reference evidence="1 2" key="1">
    <citation type="journal article" date="2014" name="Curr. Biol.">
        <title>The genome of the clonal raider ant Cerapachys biroi.</title>
        <authorList>
            <person name="Oxley P.R."/>
            <person name="Ji L."/>
            <person name="Fetter-Pruneda I."/>
            <person name="McKenzie S.K."/>
            <person name="Li C."/>
            <person name="Hu H."/>
            <person name="Zhang G."/>
            <person name="Kronauer D.J."/>
        </authorList>
    </citation>
    <scope>NUCLEOTIDE SEQUENCE [LARGE SCALE GENOMIC DNA]</scope>
</reference>
<dbReference type="AlphaFoldDB" id="A0A026WH12"/>
<organism evidence="1 2">
    <name type="scientific">Ooceraea biroi</name>
    <name type="common">Clonal raider ant</name>
    <name type="synonym">Cerapachys biroi</name>
    <dbReference type="NCBI Taxonomy" id="2015173"/>
    <lineage>
        <taxon>Eukaryota</taxon>
        <taxon>Metazoa</taxon>
        <taxon>Ecdysozoa</taxon>
        <taxon>Arthropoda</taxon>
        <taxon>Hexapoda</taxon>
        <taxon>Insecta</taxon>
        <taxon>Pterygota</taxon>
        <taxon>Neoptera</taxon>
        <taxon>Endopterygota</taxon>
        <taxon>Hymenoptera</taxon>
        <taxon>Apocrita</taxon>
        <taxon>Aculeata</taxon>
        <taxon>Formicoidea</taxon>
        <taxon>Formicidae</taxon>
        <taxon>Dorylinae</taxon>
        <taxon>Ooceraea</taxon>
    </lineage>
</organism>
<evidence type="ECO:0000313" key="1">
    <source>
        <dbReference type="EMBL" id="EZA55233.1"/>
    </source>
</evidence>
<evidence type="ECO:0000313" key="2">
    <source>
        <dbReference type="Proteomes" id="UP000053097"/>
    </source>
</evidence>
<dbReference type="Proteomes" id="UP000053097">
    <property type="component" value="Unassembled WGS sequence"/>
</dbReference>
<protein>
    <submittedName>
        <fullName evidence="1">Uncharacterized protein</fullName>
    </submittedName>
</protein>
<proteinExistence type="predicted"/>
<keyword evidence="2" id="KW-1185">Reference proteome</keyword>
<accession>A0A026WH12</accession>
<gene>
    <name evidence="1" type="ORF">X777_05168</name>
</gene>
<name>A0A026WH12_OOCBI</name>
<dbReference type="EMBL" id="KK107214">
    <property type="protein sequence ID" value="EZA55233.1"/>
    <property type="molecule type" value="Genomic_DNA"/>
</dbReference>